<evidence type="ECO:0000256" key="13">
    <source>
        <dbReference type="ARBA" id="ARBA00023211"/>
    </source>
</evidence>
<dbReference type="EC" id="4.1.99.12" evidence="8"/>
<comment type="cofactor">
    <cofactor evidence="2">
        <name>Mn(2+)</name>
        <dbReference type="ChEBI" id="CHEBI:29035"/>
    </cofactor>
</comment>
<dbReference type="NCBIfam" id="TIGR00506">
    <property type="entry name" value="ribB"/>
    <property type="match status" value="1"/>
</dbReference>
<reference evidence="16" key="1">
    <citation type="submission" date="2020-10" db="EMBL/GenBank/DDBJ databases">
        <title>An improved Amphimedon queenslandica hologenome assembly reveals how three proteobacterial symbionts can extend the metabolic phenotypic of their marine sponge host.</title>
        <authorList>
            <person name="Degnan B."/>
            <person name="Degnan S."/>
            <person name="Xiang X."/>
        </authorList>
    </citation>
    <scope>NUCLEOTIDE SEQUENCE</scope>
    <source>
        <strain evidence="16">AqS2</strain>
    </source>
</reference>
<comment type="catalytic activity">
    <reaction evidence="1">
        <text>D-ribulose 5-phosphate = (2S)-2-hydroxy-3-oxobutyl phosphate + formate + H(+)</text>
        <dbReference type="Rhea" id="RHEA:18457"/>
        <dbReference type="ChEBI" id="CHEBI:15378"/>
        <dbReference type="ChEBI" id="CHEBI:15740"/>
        <dbReference type="ChEBI" id="CHEBI:58121"/>
        <dbReference type="ChEBI" id="CHEBI:58830"/>
        <dbReference type="EC" id="4.1.99.12"/>
    </reaction>
</comment>
<dbReference type="Proteomes" id="UP000604381">
    <property type="component" value="Unassembled WGS sequence"/>
</dbReference>
<sequence>MSKLRAALAALRKGEMIILADDEQRENEGDFVMAAELATPAALSFMAAEARTIITLALTPERCAQLGLDLMAEHGGNAQDTAFTVTIEAARGVSTGSSARDRVRTIKAALAPKAKPADLVRPGHVFPLRAVPGGVLSRAGHTEAACDLARLAGLAPAGLISEIQLPDGRMARMPDLKKIAARHKLVLTTIADLIAYRLQKESLIRLVRSGPFATAHGRMKLHVYEDTVTGRSHVALVKGRRSRRPPLVRVMVQPNSLDYLGTSPRGSLSMPRALERLAAESHAVLLLLQVDRPAPFEAPAPERRREAKSEQRVRTYGIGAQILRDLGVRDMRLLSSPLRLPSM</sequence>
<dbReference type="Gene3D" id="3.90.870.10">
    <property type="entry name" value="DHBP synthase"/>
    <property type="match status" value="1"/>
</dbReference>
<dbReference type="InterPro" id="IPR017945">
    <property type="entry name" value="DHBP_synth_RibB-like_a/b_dom"/>
</dbReference>
<dbReference type="PANTHER" id="PTHR21327">
    <property type="entry name" value="GTP CYCLOHYDROLASE II-RELATED"/>
    <property type="match status" value="1"/>
</dbReference>
<proteinExistence type="inferred from homology"/>
<keyword evidence="14 16" id="KW-0456">Lyase</keyword>
<dbReference type="GO" id="GO:0009231">
    <property type="term" value="P:riboflavin biosynthetic process"/>
    <property type="evidence" value="ECO:0007669"/>
    <property type="project" value="UniProtKB-KW"/>
</dbReference>
<feature type="domain" description="GTP cyclohydrolase II" evidence="15">
    <location>
        <begin position="210"/>
        <end position="342"/>
    </location>
</feature>
<comment type="caution">
    <text evidence="16">The sequence shown here is derived from an EMBL/GenBank/DDBJ whole genome shotgun (WGS) entry which is preliminary data.</text>
</comment>
<keyword evidence="13" id="KW-0464">Manganese</keyword>
<comment type="cofactor">
    <cofactor evidence="3">
        <name>Mg(2+)</name>
        <dbReference type="ChEBI" id="CHEBI:18420"/>
    </cofactor>
</comment>
<dbReference type="Gene3D" id="3.40.50.10990">
    <property type="entry name" value="GTP cyclohydrolase II"/>
    <property type="match status" value="2"/>
</dbReference>
<dbReference type="Pfam" id="PF00925">
    <property type="entry name" value="GTP_cyclohydro2"/>
    <property type="match status" value="1"/>
</dbReference>
<comment type="function">
    <text evidence="4">Catalyzes the conversion of D-ribulose 5-phosphate to formate and 3,4-dihydroxy-2-butanone 4-phosphate.</text>
</comment>
<comment type="similarity">
    <text evidence="7">In the C-terminal section; belongs to the GTP cyclohydrolase II family.</text>
</comment>
<evidence type="ECO:0000256" key="6">
    <source>
        <dbReference type="ARBA" id="ARBA00005520"/>
    </source>
</evidence>
<evidence type="ECO:0000256" key="12">
    <source>
        <dbReference type="ARBA" id="ARBA00022842"/>
    </source>
</evidence>
<dbReference type="InterPro" id="IPR000422">
    <property type="entry name" value="DHBP_synthase_RibB"/>
</dbReference>
<dbReference type="PIRSF" id="PIRSF001259">
    <property type="entry name" value="RibA"/>
    <property type="match status" value="1"/>
</dbReference>
<comment type="similarity">
    <text evidence="6">In the N-terminal section; belongs to the DHBP synthase family.</text>
</comment>
<dbReference type="AlphaFoldDB" id="A0A930UGR5"/>
<dbReference type="PANTHER" id="PTHR21327:SF18">
    <property type="entry name" value="3,4-DIHYDROXY-2-BUTANONE 4-PHOSPHATE SYNTHASE"/>
    <property type="match status" value="1"/>
</dbReference>
<comment type="pathway">
    <text evidence="5">Cofactor biosynthesis; riboflavin biosynthesis; 2-hydroxy-3-oxobutyl phosphate from D-ribulose 5-phosphate: step 1/1.</text>
</comment>
<organism evidence="16 17">
    <name type="scientific">Candidatus Amphirhobacter heronislandensis</name>
    <dbReference type="NCBI Taxonomy" id="1732024"/>
    <lineage>
        <taxon>Bacteria</taxon>
        <taxon>Pseudomonadati</taxon>
        <taxon>Pseudomonadota</taxon>
        <taxon>Gammaproteobacteria</taxon>
        <taxon>Candidatus Tethybacterales</taxon>
        <taxon>Candidatus Tethybacteraceae</taxon>
        <taxon>Candidatus Amphirhobacter</taxon>
    </lineage>
</organism>
<dbReference type="GO" id="GO:0005829">
    <property type="term" value="C:cytosol"/>
    <property type="evidence" value="ECO:0007669"/>
    <property type="project" value="TreeGrafter"/>
</dbReference>
<accession>A0A930UGR5</accession>
<evidence type="ECO:0000256" key="1">
    <source>
        <dbReference type="ARBA" id="ARBA00000141"/>
    </source>
</evidence>
<keyword evidence="17" id="KW-1185">Reference proteome</keyword>
<dbReference type="InterPro" id="IPR032677">
    <property type="entry name" value="GTP_cyclohydro_II"/>
</dbReference>
<dbReference type="EMBL" id="JADHEI010000009">
    <property type="protein sequence ID" value="MBF2734567.1"/>
    <property type="molecule type" value="Genomic_DNA"/>
</dbReference>
<dbReference type="SUPFAM" id="SSF142695">
    <property type="entry name" value="RibA-like"/>
    <property type="match status" value="1"/>
</dbReference>
<dbReference type="Pfam" id="PF00926">
    <property type="entry name" value="DHBP_synthase"/>
    <property type="match status" value="1"/>
</dbReference>
<evidence type="ECO:0000259" key="15">
    <source>
        <dbReference type="Pfam" id="PF00925"/>
    </source>
</evidence>
<gene>
    <name evidence="16" type="primary">ribB</name>
    <name evidence="16" type="ORF">ISN26_00475</name>
</gene>
<evidence type="ECO:0000256" key="3">
    <source>
        <dbReference type="ARBA" id="ARBA00001946"/>
    </source>
</evidence>
<dbReference type="GO" id="GO:0008686">
    <property type="term" value="F:3,4-dihydroxy-2-butanone-4-phosphate synthase activity"/>
    <property type="evidence" value="ECO:0007669"/>
    <property type="project" value="UniProtKB-EC"/>
</dbReference>
<evidence type="ECO:0000256" key="8">
    <source>
        <dbReference type="ARBA" id="ARBA00012153"/>
    </source>
</evidence>
<evidence type="ECO:0000256" key="7">
    <source>
        <dbReference type="ARBA" id="ARBA00008976"/>
    </source>
</evidence>
<protein>
    <recommendedName>
        <fullName evidence="9">3,4-dihydroxy-2-butanone 4-phosphate synthase</fullName>
        <ecNumber evidence="8">4.1.99.12</ecNumber>
    </recommendedName>
</protein>
<dbReference type="GO" id="GO:0003935">
    <property type="term" value="F:GTP cyclohydrolase II activity"/>
    <property type="evidence" value="ECO:0007669"/>
    <property type="project" value="TreeGrafter"/>
</dbReference>
<evidence type="ECO:0000256" key="2">
    <source>
        <dbReference type="ARBA" id="ARBA00001936"/>
    </source>
</evidence>
<dbReference type="GO" id="GO:0046872">
    <property type="term" value="F:metal ion binding"/>
    <property type="evidence" value="ECO:0007669"/>
    <property type="project" value="UniProtKB-KW"/>
</dbReference>
<name>A0A930UGR5_9GAMM</name>
<evidence type="ECO:0000256" key="4">
    <source>
        <dbReference type="ARBA" id="ARBA00002284"/>
    </source>
</evidence>
<dbReference type="FunFam" id="3.90.870.10:FF:000001">
    <property type="entry name" value="Riboflavin biosynthesis protein RibBA"/>
    <property type="match status" value="1"/>
</dbReference>
<feature type="non-terminal residue" evidence="16">
    <location>
        <position position="343"/>
    </location>
</feature>
<evidence type="ECO:0000256" key="9">
    <source>
        <dbReference type="ARBA" id="ARBA00018836"/>
    </source>
</evidence>
<evidence type="ECO:0000313" key="17">
    <source>
        <dbReference type="Proteomes" id="UP000604381"/>
    </source>
</evidence>
<keyword evidence="10" id="KW-0686">Riboflavin biosynthesis</keyword>
<evidence type="ECO:0000256" key="14">
    <source>
        <dbReference type="ARBA" id="ARBA00023239"/>
    </source>
</evidence>
<evidence type="ECO:0000256" key="5">
    <source>
        <dbReference type="ARBA" id="ARBA00004904"/>
    </source>
</evidence>
<keyword evidence="12" id="KW-0460">Magnesium</keyword>
<dbReference type="InterPro" id="IPR036144">
    <property type="entry name" value="RibA-like_sf"/>
</dbReference>
<keyword evidence="11" id="KW-0479">Metal-binding</keyword>
<evidence type="ECO:0000313" key="16">
    <source>
        <dbReference type="EMBL" id="MBF2734567.1"/>
    </source>
</evidence>
<evidence type="ECO:0000256" key="10">
    <source>
        <dbReference type="ARBA" id="ARBA00022619"/>
    </source>
</evidence>
<evidence type="ECO:0000256" key="11">
    <source>
        <dbReference type="ARBA" id="ARBA00022723"/>
    </source>
</evidence>
<dbReference type="SUPFAM" id="SSF55821">
    <property type="entry name" value="YrdC/RibB"/>
    <property type="match status" value="1"/>
</dbReference>